<dbReference type="Pfam" id="PF00702">
    <property type="entry name" value="Hydrolase"/>
    <property type="match status" value="1"/>
</dbReference>
<protein>
    <submittedName>
        <fullName evidence="4">Putative hydrolase of the HAD superfamily</fullName>
    </submittedName>
</protein>
<reference evidence="4 5" key="1">
    <citation type="submission" date="2016-11" db="EMBL/GenBank/DDBJ databases">
        <authorList>
            <person name="Jaros S."/>
            <person name="Januszkiewicz K."/>
            <person name="Wedrychowicz H."/>
        </authorList>
    </citation>
    <scope>NUCLEOTIDE SEQUENCE [LARGE SCALE GENOMIC DNA]</scope>
    <source>
        <strain evidence="4 5">DSM 45627</strain>
    </source>
</reference>
<sequence>MTITAWVLDVDDTVYLERDYVRSGFDAVGEWGASAVGVTGVGDTAWQLFLAGTRRSTLTDAFAARGRPLSPPEVAAMVEVYRTHAPAIRPCGDAAAFVATLPPSRLGIVTDGPAASQWAKIRALGLEAAAGSIVVTDSHGPEWYKPAVRAFVHVATSLGVAHERCAYVGDNPGKDFVAARRLGWTTVRITRPGGLHAAVPSRSGEVDREITSFAELAPEDVAS</sequence>
<dbReference type="InterPro" id="IPR006439">
    <property type="entry name" value="HAD-SF_hydro_IA"/>
</dbReference>
<organism evidence="4 5">
    <name type="scientific">Jatrophihabitans endophyticus</name>
    <dbReference type="NCBI Taxonomy" id="1206085"/>
    <lineage>
        <taxon>Bacteria</taxon>
        <taxon>Bacillati</taxon>
        <taxon>Actinomycetota</taxon>
        <taxon>Actinomycetes</taxon>
        <taxon>Jatrophihabitantales</taxon>
        <taxon>Jatrophihabitantaceae</taxon>
        <taxon>Jatrophihabitans</taxon>
    </lineage>
</organism>
<accession>A0A1M5INJ6</accession>
<evidence type="ECO:0000313" key="4">
    <source>
        <dbReference type="EMBL" id="SHG29609.1"/>
    </source>
</evidence>
<dbReference type="NCBIfam" id="TIGR01549">
    <property type="entry name" value="HAD-SF-IA-v1"/>
    <property type="match status" value="1"/>
</dbReference>
<dbReference type="Proteomes" id="UP000186132">
    <property type="component" value="Unassembled WGS sequence"/>
</dbReference>
<dbReference type="GO" id="GO:0044281">
    <property type="term" value="P:small molecule metabolic process"/>
    <property type="evidence" value="ECO:0007669"/>
    <property type="project" value="UniProtKB-ARBA"/>
</dbReference>
<evidence type="ECO:0000313" key="5">
    <source>
        <dbReference type="Proteomes" id="UP000186132"/>
    </source>
</evidence>
<proteinExistence type="predicted"/>
<dbReference type="EMBL" id="FQVU01000002">
    <property type="protein sequence ID" value="SHG29609.1"/>
    <property type="molecule type" value="Genomic_DNA"/>
</dbReference>
<evidence type="ECO:0000256" key="1">
    <source>
        <dbReference type="ARBA" id="ARBA00001946"/>
    </source>
</evidence>
<dbReference type="RefSeq" id="WP_073389104.1">
    <property type="nucleotide sequence ID" value="NZ_FQVU01000002.1"/>
</dbReference>
<dbReference type="SUPFAM" id="SSF56784">
    <property type="entry name" value="HAD-like"/>
    <property type="match status" value="1"/>
</dbReference>
<keyword evidence="2 4" id="KW-0378">Hydrolase</keyword>
<dbReference type="STRING" id="1206085.SAMN05443575_1947"/>
<dbReference type="InterPro" id="IPR023214">
    <property type="entry name" value="HAD_sf"/>
</dbReference>
<keyword evidence="3" id="KW-0460">Magnesium</keyword>
<dbReference type="Gene3D" id="1.10.150.520">
    <property type="match status" value="1"/>
</dbReference>
<keyword evidence="5" id="KW-1185">Reference proteome</keyword>
<gene>
    <name evidence="4" type="ORF">SAMN05443575_1947</name>
</gene>
<dbReference type="InterPro" id="IPR036412">
    <property type="entry name" value="HAD-like_sf"/>
</dbReference>
<dbReference type="SFLD" id="SFLDG01129">
    <property type="entry name" value="C1.5:_HAD__Beta-PGM__Phosphata"/>
    <property type="match status" value="1"/>
</dbReference>
<dbReference type="PANTHER" id="PTHR46470:SF4">
    <property type="entry name" value="5-AMINO-6-(5-PHOSPHO-D-RIBITYLAMINO)URACIL PHOSPHATASE YIGB"/>
    <property type="match status" value="1"/>
</dbReference>
<dbReference type="PANTHER" id="PTHR46470">
    <property type="entry name" value="N-ACYLNEURAMINATE-9-PHOSPHATASE"/>
    <property type="match status" value="1"/>
</dbReference>
<dbReference type="Gene3D" id="3.40.50.1000">
    <property type="entry name" value="HAD superfamily/HAD-like"/>
    <property type="match status" value="1"/>
</dbReference>
<comment type="cofactor">
    <cofactor evidence="1">
        <name>Mg(2+)</name>
        <dbReference type="ChEBI" id="CHEBI:18420"/>
    </cofactor>
</comment>
<dbReference type="GO" id="GO:0016787">
    <property type="term" value="F:hydrolase activity"/>
    <property type="evidence" value="ECO:0007669"/>
    <property type="project" value="UniProtKB-KW"/>
</dbReference>
<dbReference type="AlphaFoldDB" id="A0A1M5INJ6"/>
<evidence type="ECO:0000256" key="2">
    <source>
        <dbReference type="ARBA" id="ARBA00022801"/>
    </source>
</evidence>
<evidence type="ECO:0000256" key="3">
    <source>
        <dbReference type="ARBA" id="ARBA00022842"/>
    </source>
</evidence>
<name>A0A1M5INJ6_9ACTN</name>
<dbReference type="InterPro" id="IPR051400">
    <property type="entry name" value="HAD-like_hydrolase"/>
</dbReference>
<dbReference type="OrthoDB" id="9810501at2"/>
<dbReference type="SFLD" id="SFLDS00003">
    <property type="entry name" value="Haloacid_Dehalogenase"/>
    <property type="match status" value="1"/>
</dbReference>